<accession>A0A8K0DDW3</accession>
<comment type="caution">
    <text evidence="1">The sequence shown here is derived from an EMBL/GenBank/DDBJ whole genome shotgun (WGS) entry which is preliminary data.</text>
</comment>
<proteinExistence type="predicted"/>
<protein>
    <submittedName>
        <fullName evidence="1">Uncharacterized protein</fullName>
    </submittedName>
</protein>
<gene>
    <name evidence="1" type="ORF">ILUMI_01715</name>
</gene>
<keyword evidence="2" id="KW-1185">Reference proteome</keyword>
<evidence type="ECO:0000313" key="2">
    <source>
        <dbReference type="Proteomes" id="UP000801492"/>
    </source>
</evidence>
<evidence type="ECO:0000313" key="1">
    <source>
        <dbReference type="EMBL" id="KAF2904460.1"/>
    </source>
</evidence>
<dbReference type="EMBL" id="VTPC01000766">
    <property type="protein sequence ID" value="KAF2904460.1"/>
    <property type="molecule type" value="Genomic_DNA"/>
</dbReference>
<dbReference type="InterPro" id="IPR010512">
    <property type="entry name" value="DUF1091"/>
</dbReference>
<reference evidence="1" key="1">
    <citation type="submission" date="2019-08" db="EMBL/GenBank/DDBJ databases">
        <title>The genome of the North American firefly Photinus pyralis.</title>
        <authorList>
            <consortium name="Photinus pyralis genome working group"/>
            <person name="Fallon T.R."/>
            <person name="Sander Lower S.E."/>
            <person name="Weng J.-K."/>
        </authorList>
    </citation>
    <scope>NUCLEOTIDE SEQUENCE</scope>
    <source>
        <strain evidence="1">TRF0915ILg1</strain>
        <tissue evidence="1">Whole body</tissue>
    </source>
</reference>
<dbReference type="AlphaFoldDB" id="A0A8K0DDW3"/>
<sequence>MSFHFNVDILSDKMGQLKITGYQFRSNEYRKGPIEFMLGMCSGLSVDQFDIPNLLKQSNLRCPFIKEKNYYAYNMAPNATNMPPLLPSGRWMMEFKYLYMNQYEIFIIEWYTGIEYDAGFRY</sequence>
<dbReference type="Pfam" id="PF06477">
    <property type="entry name" value="DUF1091"/>
    <property type="match status" value="1"/>
</dbReference>
<organism evidence="1 2">
    <name type="scientific">Ignelater luminosus</name>
    <name type="common">Cucubano</name>
    <name type="synonym">Pyrophorus luminosus</name>
    <dbReference type="NCBI Taxonomy" id="2038154"/>
    <lineage>
        <taxon>Eukaryota</taxon>
        <taxon>Metazoa</taxon>
        <taxon>Ecdysozoa</taxon>
        <taxon>Arthropoda</taxon>
        <taxon>Hexapoda</taxon>
        <taxon>Insecta</taxon>
        <taxon>Pterygota</taxon>
        <taxon>Neoptera</taxon>
        <taxon>Endopterygota</taxon>
        <taxon>Coleoptera</taxon>
        <taxon>Polyphaga</taxon>
        <taxon>Elateriformia</taxon>
        <taxon>Elateroidea</taxon>
        <taxon>Elateridae</taxon>
        <taxon>Agrypninae</taxon>
        <taxon>Pyrophorini</taxon>
        <taxon>Ignelater</taxon>
    </lineage>
</organism>
<dbReference type="OrthoDB" id="8040949at2759"/>
<dbReference type="Proteomes" id="UP000801492">
    <property type="component" value="Unassembled WGS sequence"/>
</dbReference>
<name>A0A8K0DDW3_IGNLU</name>